<name>A0A3M7QG99_BRAPC</name>
<dbReference type="Proteomes" id="UP000276133">
    <property type="component" value="Unassembled WGS sequence"/>
</dbReference>
<protein>
    <submittedName>
        <fullName evidence="1">Uncharacterized protein</fullName>
    </submittedName>
</protein>
<keyword evidence="2" id="KW-1185">Reference proteome</keyword>
<evidence type="ECO:0000313" key="2">
    <source>
        <dbReference type="Proteomes" id="UP000276133"/>
    </source>
</evidence>
<gene>
    <name evidence="1" type="ORF">BpHYR1_030511</name>
</gene>
<proteinExistence type="predicted"/>
<dbReference type="AlphaFoldDB" id="A0A3M7QG99"/>
<evidence type="ECO:0000313" key="1">
    <source>
        <dbReference type="EMBL" id="RNA10184.1"/>
    </source>
</evidence>
<organism evidence="1 2">
    <name type="scientific">Brachionus plicatilis</name>
    <name type="common">Marine rotifer</name>
    <name type="synonym">Brachionus muelleri</name>
    <dbReference type="NCBI Taxonomy" id="10195"/>
    <lineage>
        <taxon>Eukaryota</taxon>
        <taxon>Metazoa</taxon>
        <taxon>Spiralia</taxon>
        <taxon>Gnathifera</taxon>
        <taxon>Rotifera</taxon>
        <taxon>Eurotatoria</taxon>
        <taxon>Monogononta</taxon>
        <taxon>Pseudotrocha</taxon>
        <taxon>Ploima</taxon>
        <taxon>Brachionidae</taxon>
        <taxon>Brachionus</taxon>
    </lineage>
</organism>
<dbReference type="EMBL" id="REGN01006272">
    <property type="protein sequence ID" value="RNA10184.1"/>
    <property type="molecule type" value="Genomic_DNA"/>
</dbReference>
<sequence length="67" mass="7944">MNAFRPQNQKNVLLNVKVLKKERKIINNMVLFGIVILLRHFRSPNSVPLSQLRDNQNIMMKEKTIRN</sequence>
<comment type="caution">
    <text evidence="1">The sequence shown here is derived from an EMBL/GenBank/DDBJ whole genome shotgun (WGS) entry which is preliminary data.</text>
</comment>
<reference evidence="1 2" key="1">
    <citation type="journal article" date="2018" name="Sci. Rep.">
        <title>Genomic signatures of local adaptation to the degree of environmental predictability in rotifers.</title>
        <authorList>
            <person name="Franch-Gras L."/>
            <person name="Hahn C."/>
            <person name="Garcia-Roger E.M."/>
            <person name="Carmona M.J."/>
            <person name="Serra M."/>
            <person name="Gomez A."/>
        </authorList>
    </citation>
    <scope>NUCLEOTIDE SEQUENCE [LARGE SCALE GENOMIC DNA]</scope>
    <source>
        <strain evidence="1">HYR1</strain>
    </source>
</reference>
<accession>A0A3M7QG99</accession>